<dbReference type="AlphaFoldDB" id="A0A8S4QNU5"/>
<dbReference type="EMBL" id="CAKXAJ010008488">
    <property type="protein sequence ID" value="CAH2210865.1"/>
    <property type="molecule type" value="Genomic_DNA"/>
</dbReference>
<proteinExistence type="predicted"/>
<keyword evidence="2" id="KW-1185">Reference proteome</keyword>
<evidence type="ECO:0000313" key="1">
    <source>
        <dbReference type="EMBL" id="CAH2210865.1"/>
    </source>
</evidence>
<dbReference type="Proteomes" id="UP000838756">
    <property type="component" value="Unassembled WGS sequence"/>
</dbReference>
<sequence length="89" mass="9852">MGGAQLGEGMYLVVPRCWNGSPDLVSLVLVDSQRGQTTLSASQVAAGPKRHKTVELGTPYKRPISDSGRLLVNMMIMMMLDWFNFPEHM</sequence>
<protein>
    <submittedName>
        <fullName evidence="1">Jg5572 protein</fullName>
    </submittedName>
</protein>
<name>A0A8S4QNU5_9NEOP</name>
<evidence type="ECO:0000313" key="2">
    <source>
        <dbReference type="Proteomes" id="UP000838756"/>
    </source>
</evidence>
<accession>A0A8S4QNU5</accession>
<gene>
    <name evidence="1" type="primary">jg5572</name>
    <name evidence="1" type="ORF">PAEG_LOCUS2723</name>
</gene>
<comment type="caution">
    <text evidence="1">The sequence shown here is derived from an EMBL/GenBank/DDBJ whole genome shotgun (WGS) entry which is preliminary data.</text>
</comment>
<organism evidence="1 2">
    <name type="scientific">Pararge aegeria aegeria</name>
    <dbReference type="NCBI Taxonomy" id="348720"/>
    <lineage>
        <taxon>Eukaryota</taxon>
        <taxon>Metazoa</taxon>
        <taxon>Ecdysozoa</taxon>
        <taxon>Arthropoda</taxon>
        <taxon>Hexapoda</taxon>
        <taxon>Insecta</taxon>
        <taxon>Pterygota</taxon>
        <taxon>Neoptera</taxon>
        <taxon>Endopterygota</taxon>
        <taxon>Lepidoptera</taxon>
        <taxon>Glossata</taxon>
        <taxon>Ditrysia</taxon>
        <taxon>Papilionoidea</taxon>
        <taxon>Nymphalidae</taxon>
        <taxon>Satyrinae</taxon>
        <taxon>Satyrini</taxon>
        <taxon>Parargina</taxon>
        <taxon>Pararge</taxon>
    </lineage>
</organism>
<dbReference type="OrthoDB" id="7466345at2759"/>
<reference evidence="1" key="1">
    <citation type="submission" date="2022-03" db="EMBL/GenBank/DDBJ databases">
        <authorList>
            <person name="Lindestad O."/>
        </authorList>
    </citation>
    <scope>NUCLEOTIDE SEQUENCE</scope>
</reference>